<keyword evidence="7" id="KW-0472">Membrane</keyword>
<keyword evidence="3" id="KW-0597">Phosphoprotein</keyword>
<keyword evidence="7" id="KW-1133">Transmembrane helix</keyword>
<evidence type="ECO:0000256" key="7">
    <source>
        <dbReference type="SAM" id="Phobius"/>
    </source>
</evidence>
<dbReference type="PANTHER" id="PTHR43711:SF1">
    <property type="entry name" value="HISTIDINE KINASE 1"/>
    <property type="match status" value="1"/>
</dbReference>
<evidence type="ECO:0000256" key="2">
    <source>
        <dbReference type="ARBA" id="ARBA00012438"/>
    </source>
</evidence>
<dbReference type="EMBL" id="SJPF01000002">
    <property type="protein sequence ID" value="TWT34147.1"/>
    <property type="molecule type" value="Genomic_DNA"/>
</dbReference>
<dbReference type="GO" id="GO:0000155">
    <property type="term" value="F:phosphorelay sensor kinase activity"/>
    <property type="evidence" value="ECO:0007669"/>
    <property type="project" value="InterPro"/>
</dbReference>
<evidence type="ECO:0000313" key="10">
    <source>
        <dbReference type="Proteomes" id="UP000318878"/>
    </source>
</evidence>
<dbReference type="EC" id="2.7.13.3" evidence="2"/>
<evidence type="ECO:0000256" key="1">
    <source>
        <dbReference type="ARBA" id="ARBA00000085"/>
    </source>
</evidence>
<keyword evidence="4 9" id="KW-0808">Transferase</keyword>
<evidence type="ECO:0000259" key="8">
    <source>
        <dbReference type="PROSITE" id="PS50109"/>
    </source>
</evidence>
<evidence type="ECO:0000256" key="5">
    <source>
        <dbReference type="ARBA" id="ARBA00022777"/>
    </source>
</evidence>
<dbReference type="InterPro" id="IPR050736">
    <property type="entry name" value="Sensor_HK_Regulatory"/>
</dbReference>
<comment type="caution">
    <text evidence="9">The sequence shown here is derived from an EMBL/GenBank/DDBJ whole genome shotgun (WGS) entry which is preliminary data.</text>
</comment>
<dbReference type="InterPro" id="IPR004358">
    <property type="entry name" value="Sig_transdc_His_kin-like_C"/>
</dbReference>
<dbReference type="PRINTS" id="PR00344">
    <property type="entry name" value="BCTRLSENSOR"/>
</dbReference>
<organism evidence="9 10">
    <name type="scientific">Blastopirellula retiformator</name>
    <dbReference type="NCBI Taxonomy" id="2527970"/>
    <lineage>
        <taxon>Bacteria</taxon>
        <taxon>Pseudomonadati</taxon>
        <taxon>Planctomycetota</taxon>
        <taxon>Planctomycetia</taxon>
        <taxon>Pirellulales</taxon>
        <taxon>Pirellulaceae</taxon>
        <taxon>Blastopirellula</taxon>
    </lineage>
</organism>
<dbReference type="OrthoDB" id="9804645at2"/>
<evidence type="ECO:0000256" key="4">
    <source>
        <dbReference type="ARBA" id="ARBA00022679"/>
    </source>
</evidence>
<dbReference type="Gene3D" id="3.30.565.10">
    <property type="entry name" value="Histidine kinase-like ATPase, C-terminal domain"/>
    <property type="match status" value="1"/>
</dbReference>
<dbReference type="PANTHER" id="PTHR43711">
    <property type="entry name" value="TWO-COMPONENT HISTIDINE KINASE"/>
    <property type="match status" value="1"/>
</dbReference>
<sequence length="321" mass="35863">MSTSRRPIGIPVTIAVIMIVLLVVLIVGWVLLTVWGAYNDEDSANLYWTILPIGATFLATVLGGVIFYMVLSIKSINLTIRQANFIDSVTHELKSPIASLKLYLQTLNRLKVSAEEAAEFYDTMLKDVERLDHLINHLLEAGRLDRSRDDEAEAEEIRLDKLLIGCAESTLLLYRAPREMIQFHLEPCVMHSYHGDLDIIFRNLIDNAMKYSGNDALIEVFLRLDSQKRAVVEVSDNGPGIPKGMRRKIFGRFVRLGLELQREKPGTGLGLYIVRTLVRRLKGSVKVLDGRKGQGTRFIVTLPGARPLIGGLPSDAEQNAA</sequence>
<feature type="transmembrane region" description="Helical" evidence="7">
    <location>
        <begin position="50"/>
        <end position="71"/>
    </location>
</feature>
<dbReference type="InterPro" id="IPR003594">
    <property type="entry name" value="HATPase_dom"/>
</dbReference>
<dbReference type="CDD" id="cd00082">
    <property type="entry name" value="HisKA"/>
    <property type="match status" value="1"/>
</dbReference>
<keyword evidence="10" id="KW-1185">Reference proteome</keyword>
<dbReference type="Pfam" id="PF02518">
    <property type="entry name" value="HATPase_c"/>
    <property type="match status" value="1"/>
</dbReference>
<evidence type="ECO:0000313" key="9">
    <source>
        <dbReference type="EMBL" id="TWT34147.1"/>
    </source>
</evidence>
<dbReference type="Pfam" id="PF00512">
    <property type="entry name" value="HisKA"/>
    <property type="match status" value="1"/>
</dbReference>
<dbReference type="Gene3D" id="1.10.287.130">
    <property type="match status" value="1"/>
</dbReference>
<dbReference type="SUPFAM" id="SSF55874">
    <property type="entry name" value="ATPase domain of HSP90 chaperone/DNA topoisomerase II/histidine kinase"/>
    <property type="match status" value="1"/>
</dbReference>
<dbReference type="CDD" id="cd00075">
    <property type="entry name" value="HATPase"/>
    <property type="match status" value="1"/>
</dbReference>
<dbReference type="SUPFAM" id="SSF47384">
    <property type="entry name" value="Homodimeric domain of signal transducing histidine kinase"/>
    <property type="match status" value="1"/>
</dbReference>
<dbReference type="Proteomes" id="UP000318878">
    <property type="component" value="Unassembled WGS sequence"/>
</dbReference>
<name>A0A5C5V8H3_9BACT</name>
<reference evidence="9 10" key="1">
    <citation type="submission" date="2019-02" db="EMBL/GenBank/DDBJ databases">
        <title>Deep-cultivation of Planctomycetes and their phenomic and genomic characterization uncovers novel biology.</title>
        <authorList>
            <person name="Wiegand S."/>
            <person name="Jogler M."/>
            <person name="Boedeker C."/>
            <person name="Pinto D."/>
            <person name="Vollmers J."/>
            <person name="Rivas-Marin E."/>
            <person name="Kohn T."/>
            <person name="Peeters S.H."/>
            <person name="Heuer A."/>
            <person name="Rast P."/>
            <person name="Oberbeckmann S."/>
            <person name="Bunk B."/>
            <person name="Jeske O."/>
            <person name="Meyerdierks A."/>
            <person name="Storesund J.E."/>
            <person name="Kallscheuer N."/>
            <person name="Luecker S."/>
            <person name="Lage O.M."/>
            <person name="Pohl T."/>
            <person name="Merkel B.J."/>
            <person name="Hornburger P."/>
            <person name="Mueller R.-W."/>
            <person name="Bruemmer F."/>
            <person name="Labrenz M."/>
            <person name="Spormann A.M."/>
            <person name="Op Den Camp H."/>
            <person name="Overmann J."/>
            <person name="Amann R."/>
            <person name="Jetten M.S.M."/>
            <person name="Mascher T."/>
            <person name="Medema M.H."/>
            <person name="Devos D.P."/>
            <person name="Kaster A.-K."/>
            <person name="Ovreas L."/>
            <person name="Rohde M."/>
            <person name="Galperin M.Y."/>
            <person name="Jogler C."/>
        </authorList>
    </citation>
    <scope>NUCLEOTIDE SEQUENCE [LARGE SCALE GENOMIC DNA]</scope>
    <source>
        <strain evidence="9 10">Enr8</strain>
    </source>
</reference>
<dbReference type="InterPro" id="IPR036097">
    <property type="entry name" value="HisK_dim/P_sf"/>
</dbReference>
<dbReference type="InterPro" id="IPR005467">
    <property type="entry name" value="His_kinase_dom"/>
</dbReference>
<dbReference type="PROSITE" id="PS50109">
    <property type="entry name" value="HIS_KIN"/>
    <property type="match status" value="1"/>
</dbReference>
<evidence type="ECO:0000256" key="6">
    <source>
        <dbReference type="ARBA" id="ARBA00023012"/>
    </source>
</evidence>
<proteinExistence type="predicted"/>
<feature type="domain" description="Histidine kinase" evidence="8">
    <location>
        <begin position="88"/>
        <end position="306"/>
    </location>
</feature>
<keyword evidence="5 9" id="KW-0418">Kinase</keyword>
<keyword evidence="7" id="KW-0812">Transmembrane</keyword>
<protein>
    <recommendedName>
        <fullName evidence="2">histidine kinase</fullName>
        <ecNumber evidence="2">2.7.13.3</ecNumber>
    </recommendedName>
</protein>
<dbReference type="AlphaFoldDB" id="A0A5C5V8H3"/>
<dbReference type="InterPro" id="IPR003661">
    <property type="entry name" value="HisK_dim/P_dom"/>
</dbReference>
<gene>
    <name evidence="9" type="primary">walK</name>
    <name evidence="9" type="ORF">Enr8_15400</name>
</gene>
<dbReference type="RefSeq" id="WP_146430114.1">
    <property type="nucleotide sequence ID" value="NZ_SJPF01000002.1"/>
</dbReference>
<evidence type="ECO:0000256" key="3">
    <source>
        <dbReference type="ARBA" id="ARBA00022553"/>
    </source>
</evidence>
<comment type="catalytic activity">
    <reaction evidence="1">
        <text>ATP + protein L-histidine = ADP + protein N-phospho-L-histidine.</text>
        <dbReference type="EC" id="2.7.13.3"/>
    </reaction>
</comment>
<dbReference type="SMART" id="SM00387">
    <property type="entry name" value="HATPase_c"/>
    <property type="match status" value="1"/>
</dbReference>
<dbReference type="InterPro" id="IPR036890">
    <property type="entry name" value="HATPase_C_sf"/>
</dbReference>
<dbReference type="SMART" id="SM00388">
    <property type="entry name" value="HisKA"/>
    <property type="match status" value="1"/>
</dbReference>
<accession>A0A5C5V8H3</accession>
<feature type="transmembrane region" description="Helical" evidence="7">
    <location>
        <begin position="12"/>
        <end position="38"/>
    </location>
</feature>
<keyword evidence="6" id="KW-0902">Two-component regulatory system</keyword>